<dbReference type="AlphaFoldDB" id="A0A3A2ZS64"/>
<dbReference type="GO" id="GO:0016740">
    <property type="term" value="F:transferase activity"/>
    <property type="evidence" value="ECO:0007669"/>
    <property type="project" value="UniProtKB-KW"/>
</dbReference>
<keyword evidence="1" id="KW-0808">Transferase</keyword>
<evidence type="ECO:0000313" key="2">
    <source>
        <dbReference type="Proteomes" id="UP000266188"/>
    </source>
</evidence>
<dbReference type="EMBL" id="MVGC01000184">
    <property type="protein sequence ID" value="RJE22144.1"/>
    <property type="molecule type" value="Genomic_DNA"/>
</dbReference>
<proteinExistence type="predicted"/>
<comment type="caution">
    <text evidence="1">The sequence shown here is derived from an EMBL/GenBank/DDBJ whole genome shotgun (WGS) entry which is preliminary data.</text>
</comment>
<dbReference type="OrthoDB" id="4177236at2759"/>
<dbReference type="STRING" id="2070753.A0A3A2ZS64"/>
<protein>
    <submittedName>
        <fullName evidence="1">Phosphotransferase enzyme family</fullName>
    </submittedName>
</protein>
<dbReference type="Proteomes" id="UP000266188">
    <property type="component" value="Unassembled WGS sequence"/>
</dbReference>
<organism evidence="1 2">
    <name type="scientific">Aspergillus sclerotialis</name>
    <dbReference type="NCBI Taxonomy" id="2070753"/>
    <lineage>
        <taxon>Eukaryota</taxon>
        <taxon>Fungi</taxon>
        <taxon>Dikarya</taxon>
        <taxon>Ascomycota</taxon>
        <taxon>Pezizomycotina</taxon>
        <taxon>Eurotiomycetes</taxon>
        <taxon>Eurotiomycetidae</taxon>
        <taxon>Eurotiales</taxon>
        <taxon>Aspergillaceae</taxon>
        <taxon>Aspergillus</taxon>
        <taxon>Aspergillus subgen. Polypaecilum</taxon>
    </lineage>
</organism>
<name>A0A3A2ZS64_9EURO</name>
<accession>A0A3A2ZS64</accession>
<reference evidence="2" key="1">
    <citation type="submission" date="2017-02" db="EMBL/GenBank/DDBJ databases">
        <authorList>
            <person name="Tafer H."/>
            <person name="Lopandic K."/>
        </authorList>
    </citation>
    <scope>NUCLEOTIDE SEQUENCE [LARGE SCALE GENOMIC DNA]</scope>
    <source>
        <strain evidence="2">CBS 366.77</strain>
    </source>
</reference>
<gene>
    <name evidence="1" type="ORF">PHISCL_05541</name>
</gene>
<evidence type="ECO:0000313" key="1">
    <source>
        <dbReference type="EMBL" id="RJE22144.1"/>
    </source>
</evidence>
<sequence>MDYMTGRRLDEVWDTSRADQKFSIAEQLHHYISQLRDLKGDYIGGVDFGKLIIGQHGPLEDGPFELERMFNEFI</sequence>
<keyword evidence="2" id="KW-1185">Reference proteome</keyword>